<feature type="compositionally biased region" description="Basic and acidic residues" evidence="1">
    <location>
        <begin position="337"/>
        <end position="346"/>
    </location>
</feature>
<evidence type="ECO:0000313" key="3">
    <source>
        <dbReference type="Proteomes" id="UP000236178"/>
    </source>
</evidence>
<sequence>MPKSSTERPTAPETVWLAAGRHTGPAPQSALREHLRELKNSEKIQDFLEKENTTTPDGHVFEARWFVDDDVTVRARLATDGREHVDGERRWTLAAEAERPWDPGWPSPAALLWPERSDLSWDRDAAAGLLLQDINPLPKDDAALRRLLKDIARHSWSINVVVHEAMTPDAEGRLPLTRLLPPALRHRVVEHRATPEQFHAVNWALGDLGTSVPRGGAVVLSGTPARVGFDEQAFRVRSVFLDGSEPTELLDKIVQFAALPWPLPDEAAAALTALREDWQLLTMEEELTRARALVASYSEALEAMTKSRDLYREATELAHAALAEMAEYRDAASAVRDSARGQDKHPLTKTLQRVTDSLLPRRAQRVDAHLQEARASEQRAREASE</sequence>
<reference evidence="2 3" key="1">
    <citation type="submission" date="2017-12" db="EMBL/GenBank/DDBJ databases">
        <title>Streptomyces populusis sp. nov., a novel endophytic actinobacterium isolated from stems of Populus adenopoda Maxim.</title>
        <authorList>
            <person name="Wang Z."/>
        </authorList>
    </citation>
    <scope>NUCLEOTIDE SEQUENCE [LARGE SCALE GENOMIC DNA]</scope>
    <source>
        <strain evidence="2 3">A249</strain>
    </source>
</reference>
<name>A0A2I0SXS4_9ACTN</name>
<accession>A0A2I0SXS4</accession>
<dbReference type="Proteomes" id="UP000236178">
    <property type="component" value="Unassembled WGS sequence"/>
</dbReference>
<protein>
    <submittedName>
        <fullName evidence="2">Uncharacterized protein</fullName>
    </submittedName>
</protein>
<dbReference type="EMBL" id="PJOS01000002">
    <property type="protein sequence ID" value="PKT74741.1"/>
    <property type="molecule type" value="Genomic_DNA"/>
</dbReference>
<dbReference type="RefSeq" id="WP_103547486.1">
    <property type="nucleotide sequence ID" value="NZ_JBHJSK010000006.1"/>
</dbReference>
<dbReference type="OrthoDB" id="4277287at2"/>
<organism evidence="2 3">
    <name type="scientific">Streptomyces populi</name>
    <dbReference type="NCBI Taxonomy" id="2058924"/>
    <lineage>
        <taxon>Bacteria</taxon>
        <taxon>Bacillati</taxon>
        <taxon>Actinomycetota</taxon>
        <taxon>Actinomycetes</taxon>
        <taxon>Kitasatosporales</taxon>
        <taxon>Streptomycetaceae</taxon>
        <taxon>Streptomyces</taxon>
    </lineage>
</organism>
<keyword evidence="3" id="KW-1185">Reference proteome</keyword>
<gene>
    <name evidence="2" type="ORF">CW362_01870</name>
</gene>
<proteinExistence type="predicted"/>
<dbReference type="AlphaFoldDB" id="A0A2I0SXS4"/>
<comment type="caution">
    <text evidence="2">The sequence shown here is derived from an EMBL/GenBank/DDBJ whole genome shotgun (WGS) entry which is preliminary data.</text>
</comment>
<evidence type="ECO:0000256" key="1">
    <source>
        <dbReference type="SAM" id="MobiDB-lite"/>
    </source>
</evidence>
<evidence type="ECO:0000313" key="2">
    <source>
        <dbReference type="EMBL" id="PKT74741.1"/>
    </source>
</evidence>
<feature type="region of interest" description="Disordered" evidence="1">
    <location>
        <begin position="334"/>
        <end position="358"/>
    </location>
</feature>